<dbReference type="HOGENOM" id="CLU_053998_1_0_9"/>
<dbReference type="Pfam" id="PF01145">
    <property type="entry name" value="Band_7"/>
    <property type="match status" value="1"/>
</dbReference>
<dbReference type="Gene3D" id="3.30.479.30">
    <property type="entry name" value="Band 7 domain"/>
    <property type="match status" value="1"/>
</dbReference>
<dbReference type="STRING" id="638301.HMPREF0444_1482"/>
<gene>
    <name evidence="3" type="ORF">HMPREF0444_1482</name>
</gene>
<keyword evidence="1" id="KW-0472">Membrane</keyword>
<evidence type="ECO:0000313" key="4">
    <source>
        <dbReference type="Proteomes" id="UP000005926"/>
    </source>
</evidence>
<accession>C8NHT7</accession>
<feature type="domain" description="Band 7" evidence="2">
    <location>
        <begin position="105"/>
        <end position="315"/>
    </location>
</feature>
<comment type="caution">
    <text evidence="3">The sequence shown here is derived from an EMBL/GenBank/DDBJ whole genome shotgun (WGS) entry which is preliminary data.</text>
</comment>
<dbReference type="Proteomes" id="UP000005926">
    <property type="component" value="Unassembled WGS sequence"/>
</dbReference>
<dbReference type="CDD" id="cd03402">
    <property type="entry name" value="SPFH_like_u2"/>
    <property type="match status" value="1"/>
</dbReference>
<sequence length="382" mass="42064">MFYSFNFISKNYWENLPIVLFLYCFLDFVVISFRYQIDKGVFFMNEKILKTKSNGFAALFFIVLMIIVAIASFISSIAFLKNEALSVVGVLLSIFLFIGSVISFGGLKVVKPQEAIVLTLFGDYTGTIKDPGFYFVNPFSVAVNPAAKTKLGQSGDVDRQNTPIAVGNSGIEANLDAFKKHISLKIMTLNNSRQKINDCLGNPVEIGIAVTWKVVDTAKAVFNVDNYKEYLSLQCDSALRNIVRIYPYDVAPNVDTTGDGIADEGSLRGSSEVVAKRIRDEIQARVENAGLEIIEARITYLAYAPEIAAVMLQRQQASAIIDARKMIVDGAVGMVEMALERLSEGELVELDEERKAAMVSNLLVVLCGNHDAQPIVNTGSLY</sequence>
<protein>
    <submittedName>
        <fullName evidence="3">SPFH/Band 7/PHB domain protein</fullName>
    </submittedName>
</protein>
<feature type="transmembrane region" description="Helical" evidence="1">
    <location>
        <begin position="56"/>
        <end position="79"/>
    </location>
</feature>
<evidence type="ECO:0000256" key="1">
    <source>
        <dbReference type="SAM" id="Phobius"/>
    </source>
</evidence>
<proteinExistence type="predicted"/>
<evidence type="ECO:0000259" key="2">
    <source>
        <dbReference type="SMART" id="SM00244"/>
    </source>
</evidence>
<dbReference type="EMBL" id="ACKZ01000021">
    <property type="protein sequence ID" value="EEW36750.1"/>
    <property type="molecule type" value="Genomic_DNA"/>
</dbReference>
<name>C8NHT7_9LACT</name>
<dbReference type="PANTHER" id="PTHR43446:SF1">
    <property type="entry name" value="BAND 7 DOMAIN-CONTAINING PROTEIN"/>
    <property type="match status" value="1"/>
</dbReference>
<dbReference type="SMART" id="SM00244">
    <property type="entry name" value="PHB"/>
    <property type="match status" value="1"/>
</dbReference>
<dbReference type="SUPFAM" id="SSF117892">
    <property type="entry name" value="Band 7/SPFH domain"/>
    <property type="match status" value="1"/>
</dbReference>
<keyword evidence="1" id="KW-1133">Transmembrane helix</keyword>
<dbReference type="PANTHER" id="PTHR43446">
    <property type="entry name" value="MEMBRANE PROTEIN-RELATED"/>
    <property type="match status" value="1"/>
</dbReference>
<dbReference type="InterPro" id="IPR036013">
    <property type="entry name" value="Band_7/SPFH_dom_sf"/>
</dbReference>
<keyword evidence="1" id="KW-0812">Transmembrane</keyword>
<feature type="transmembrane region" description="Helical" evidence="1">
    <location>
        <begin position="85"/>
        <end position="107"/>
    </location>
</feature>
<dbReference type="InterPro" id="IPR001107">
    <property type="entry name" value="Band_7"/>
</dbReference>
<feature type="transmembrane region" description="Helical" evidence="1">
    <location>
        <begin position="16"/>
        <end position="35"/>
    </location>
</feature>
<evidence type="ECO:0000313" key="3">
    <source>
        <dbReference type="EMBL" id="EEW36750.1"/>
    </source>
</evidence>
<organism evidence="3 4">
    <name type="scientific">Granulicatella adiacens ATCC 49175</name>
    <dbReference type="NCBI Taxonomy" id="638301"/>
    <lineage>
        <taxon>Bacteria</taxon>
        <taxon>Bacillati</taxon>
        <taxon>Bacillota</taxon>
        <taxon>Bacilli</taxon>
        <taxon>Lactobacillales</taxon>
        <taxon>Carnobacteriaceae</taxon>
        <taxon>Granulicatella</taxon>
    </lineage>
</organism>
<reference evidence="3 4" key="1">
    <citation type="submission" date="2009-08" db="EMBL/GenBank/DDBJ databases">
        <authorList>
            <person name="Muzny D."/>
            <person name="Qin X."/>
            <person name="Deng J."/>
            <person name="Jiang H."/>
            <person name="Liu Y."/>
            <person name="Qu J."/>
            <person name="Song X.-Z."/>
            <person name="Zhang L."/>
            <person name="Thornton R."/>
            <person name="Coyle M."/>
            <person name="Francisco L."/>
            <person name="Jackson L."/>
            <person name="Javaid M."/>
            <person name="Korchina V."/>
            <person name="Kovar C."/>
            <person name="Mata R."/>
            <person name="Mathew T."/>
            <person name="Ngo R."/>
            <person name="Nguyen L."/>
            <person name="Nguyen N."/>
            <person name="Okwuonu G."/>
            <person name="Ongeri F."/>
            <person name="Pham C."/>
            <person name="Simmons D."/>
            <person name="Wilczek-Boney K."/>
            <person name="Hale W."/>
            <person name="Jakkamsetti A."/>
            <person name="Pham P."/>
            <person name="Ruth R."/>
            <person name="San Lucas F."/>
            <person name="Warren J."/>
            <person name="Zhang J."/>
            <person name="Zhao Z."/>
            <person name="Zhou C."/>
            <person name="Zhu D."/>
            <person name="Lee S."/>
            <person name="Bess C."/>
            <person name="Blankenburg K."/>
            <person name="Forbes L."/>
            <person name="Fu Q."/>
            <person name="Gubbala S."/>
            <person name="Hirani K."/>
            <person name="Jayaseelan J.C."/>
            <person name="Lara F."/>
            <person name="Munidasa M."/>
            <person name="Palculict T."/>
            <person name="Patil S."/>
            <person name="Pu L.-L."/>
            <person name="Saada N."/>
            <person name="Tang L."/>
            <person name="Weissenberger G."/>
            <person name="Zhu Y."/>
            <person name="Hemphill L."/>
            <person name="Shang Y."/>
            <person name="Youmans B."/>
            <person name="Ayvaz T."/>
            <person name="Ross M."/>
            <person name="Santibanez J."/>
            <person name="Aqrawi P."/>
            <person name="Gross S."/>
            <person name="Joshi V."/>
            <person name="Fowler G."/>
            <person name="Nazareth L."/>
            <person name="Reid J."/>
            <person name="Worley K."/>
            <person name="Petrosino J."/>
            <person name="Highlander S."/>
            <person name="Gibbs R."/>
        </authorList>
    </citation>
    <scope>NUCLEOTIDE SEQUENCE [LARGE SCALE GENOMIC DNA]</scope>
    <source>
        <strain evidence="3 4">ATCC 49175</strain>
    </source>
</reference>
<dbReference type="eggNOG" id="COG0330">
    <property type="taxonomic scope" value="Bacteria"/>
</dbReference>
<dbReference type="AlphaFoldDB" id="C8NHT7"/>
<keyword evidence="4" id="KW-1185">Reference proteome</keyword>